<gene>
    <name evidence="2" type="ORF">IPA_08435</name>
</gene>
<dbReference type="AlphaFoldDB" id="A0A977KBY2"/>
<evidence type="ECO:0000256" key="1">
    <source>
        <dbReference type="SAM" id="Phobius"/>
    </source>
</evidence>
<evidence type="ECO:0000313" key="3">
    <source>
        <dbReference type="Proteomes" id="UP001063698"/>
    </source>
</evidence>
<dbReference type="KEGG" id="ipc:IPA_08435"/>
<accession>A0A977KBY2</accession>
<dbReference type="EMBL" id="CP006868">
    <property type="protein sequence ID" value="UXD22810.1"/>
    <property type="molecule type" value="Genomic_DNA"/>
</dbReference>
<evidence type="ECO:0000313" key="2">
    <source>
        <dbReference type="EMBL" id="UXD22810.1"/>
    </source>
</evidence>
<keyword evidence="1" id="KW-0812">Transmembrane</keyword>
<organism evidence="2 3">
    <name type="scientific">Ignicoccus pacificus DSM 13166</name>
    <dbReference type="NCBI Taxonomy" id="940294"/>
    <lineage>
        <taxon>Archaea</taxon>
        <taxon>Thermoproteota</taxon>
        <taxon>Thermoprotei</taxon>
        <taxon>Desulfurococcales</taxon>
        <taxon>Desulfurococcaceae</taxon>
        <taxon>Ignicoccus</taxon>
    </lineage>
</organism>
<protein>
    <submittedName>
        <fullName evidence="2">Uncharacterized protein</fullName>
    </submittedName>
</protein>
<dbReference type="Proteomes" id="UP001063698">
    <property type="component" value="Chromosome"/>
</dbReference>
<keyword evidence="1" id="KW-1133">Transmembrane helix</keyword>
<reference evidence="2" key="1">
    <citation type="submission" date="2013-11" db="EMBL/GenBank/DDBJ databases">
        <title>Comparative genomics of Ignicoccus.</title>
        <authorList>
            <person name="Podar M."/>
        </authorList>
    </citation>
    <scope>NUCLEOTIDE SEQUENCE</scope>
    <source>
        <strain evidence="2">DSM 13166</strain>
    </source>
</reference>
<name>A0A977KBY2_9CREN</name>
<proteinExistence type="predicted"/>
<sequence length="43" mass="4803">MKLMMSVTPHDVLFLIFETIGIGVLVGLVIVGTIIFKEERREG</sequence>
<keyword evidence="1" id="KW-0472">Membrane</keyword>
<feature type="transmembrane region" description="Helical" evidence="1">
    <location>
        <begin position="12"/>
        <end position="36"/>
    </location>
</feature>
<keyword evidence="3" id="KW-1185">Reference proteome</keyword>